<protein>
    <submittedName>
        <fullName evidence="1">Uncharacterized protein</fullName>
    </submittedName>
</protein>
<dbReference type="AlphaFoldDB" id="V5I784"/>
<evidence type="ECO:0000313" key="1">
    <source>
        <dbReference type="EMBL" id="JAB61586.1"/>
    </source>
</evidence>
<reference evidence="1" key="1">
    <citation type="submission" date="2013-07" db="EMBL/GenBank/DDBJ databases">
        <title>Midgut Transcriptome Profiling of Anoplphora glabripennis, a Lignocellulose Degrading, Wood-Boring Cerambycid.</title>
        <authorList>
            <person name="Scully E.D."/>
            <person name="Hoover K."/>
            <person name="Carlson J.E."/>
            <person name="Tien M."/>
            <person name="Geib S.M."/>
        </authorList>
    </citation>
    <scope>NUCLEOTIDE SEQUENCE</scope>
</reference>
<name>V5I784_ANOGL</name>
<accession>V5I784</accession>
<organism evidence="1">
    <name type="scientific">Anoplophora glabripennis</name>
    <name type="common">Asian longhorn beetle</name>
    <name type="synonym">Anoplophora nobilis</name>
    <dbReference type="NCBI Taxonomy" id="217634"/>
    <lineage>
        <taxon>Eukaryota</taxon>
        <taxon>Metazoa</taxon>
        <taxon>Ecdysozoa</taxon>
        <taxon>Arthropoda</taxon>
        <taxon>Hexapoda</taxon>
        <taxon>Insecta</taxon>
        <taxon>Pterygota</taxon>
        <taxon>Neoptera</taxon>
        <taxon>Endopterygota</taxon>
        <taxon>Coleoptera</taxon>
        <taxon>Polyphaga</taxon>
        <taxon>Cucujiformia</taxon>
        <taxon>Chrysomeloidea</taxon>
        <taxon>Cerambycidae</taxon>
        <taxon>Lamiinae</taxon>
        <taxon>Lamiini</taxon>
        <taxon>Anoplophora</taxon>
    </lineage>
</organism>
<dbReference type="EMBL" id="GALX01006880">
    <property type="protein sequence ID" value="JAB61586.1"/>
    <property type="molecule type" value="Transcribed_RNA"/>
</dbReference>
<sequence length="141" mass="16221">YNYIIVRDFNVPGLMALLDDPKSRSMKNFIDFLAVVQHSITNCNNSILDLVLSVKRCTVVASEDSHHPALVFTTHVIAKHQQRFPINSLYKSYNFKKVNFRALYNAMTVVDWSFLEAFEDVELACDAFYIKLYSLLDAHVP</sequence>
<feature type="non-terminal residue" evidence="1">
    <location>
        <position position="1"/>
    </location>
</feature>
<proteinExistence type="predicted"/>